<dbReference type="Pfam" id="PF01544">
    <property type="entry name" value="CorA"/>
    <property type="match status" value="1"/>
</dbReference>
<evidence type="ECO:0000313" key="13">
    <source>
        <dbReference type="EMBL" id="SBW05028.1"/>
    </source>
</evidence>
<evidence type="ECO:0000256" key="12">
    <source>
        <dbReference type="RuleBase" id="RU362010"/>
    </source>
</evidence>
<proteinExistence type="inferred from homology"/>
<comment type="catalytic activity">
    <reaction evidence="10">
        <text>Mg(2+)(in) = Mg(2+)(out)</text>
        <dbReference type="Rhea" id="RHEA:29827"/>
        <dbReference type="ChEBI" id="CHEBI:18420"/>
    </reaction>
</comment>
<comment type="similarity">
    <text evidence="2 12">Belongs to the CorA metal ion transporter (MIT) (TC 1.A.35) family.</text>
</comment>
<evidence type="ECO:0000256" key="10">
    <source>
        <dbReference type="ARBA" id="ARBA00034269"/>
    </source>
</evidence>
<name>A0A212K078_9DELT</name>
<feature type="transmembrane region" description="Helical" evidence="12">
    <location>
        <begin position="345"/>
        <end position="365"/>
    </location>
</feature>
<organism evidence="13">
    <name type="scientific">uncultured delta proteobacterium</name>
    <dbReference type="NCBI Taxonomy" id="34034"/>
    <lineage>
        <taxon>Bacteria</taxon>
        <taxon>Deltaproteobacteria</taxon>
        <taxon>environmental samples</taxon>
    </lineage>
</organism>
<dbReference type="GO" id="GO:0005886">
    <property type="term" value="C:plasma membrane"/>
    <property type="evidence" value="ECO:0007669"/>
    <property type="project" value="UniProtKB-SubCell"/>
</dbReference>
<evidence type="ECO:0000256" key="8">
    <source>
        <dbReference type="ARBA" id="ARBA00023065"/>
    </source>
</evidence>
<dbReference type="SUPFAM" id="SSF144083">
    <property type="entry name" value="Magnesium transport protein CorA, transmembrane region"/>
    <property type="match status" value="1"/>
</dbReference>
<dbReference type="FunFam" id="1.20.58.340:FF:000004">
    <property type="entry name" value="Magnesium transport protein CorA"/>
    <property type="match status" value="1"/>
</dbReference>
<keyword evidence="7 12" id="KW-1133">Transmembrane helix</keyword>
<evidence type="ECO:0000256" key="2">
    <source>
        <dbReference type="ARBA" id="ARBA00009765"/>
    </source>
</evidence>
<dbReference type="InterPro" id="IPR045861">
    <property type="entry name" value="CorA_cytoplasmic_dom"/>
</dbReference>
<dbReference type="AlphaFoldDB" id="A0A212K078"/>
<dbReference type="InterPro" id="IPR004488">
    <property type="entry name" value="Mg/Co-transport_prot_CorA"/>
</dbReference>
<dbReference type="PANTHER" id="PTHR46494">
    <property type="entry name" value="CORA FAMILY METAL ION TRANSPORTER (EUROFUNG)"/>
    <property type="match status" value="1"/>
</dbReference>
<dbReference type="PANTHER" id="PTHR46494:SF1">
    <property type="entry name" value="CORA FAMILY METAL ION TRANSPORTER (EUROFUNG)"/>
    <property type="match status" value="1"/>
</dbReference>
<dbReference type="GO" id="GO:0000287">
    <property type="term" value="F:magnesium ion binding"/>
    <property type="evidence" value="ECO:0007669"/>
    <property type="project" value="TreeGrafter"/>
</dbReference>
<evidence type="ECO:0000256" key="5">
    <source>
        <dbReference type="ARBA" id="ARBA00022692"/>
    </source>
</evidence>
<feature type="transmembrane region" description="Helical" evidence="12">
    <location>
        <begin position="305"/>
        <end position="325"/>
    </location>
</feature>
<gene>
    <name evidence="12" type="primary">corA</name>
    <name evidence="13" type="ORF">KL86DPRO_20416</name>
</gene>
<evidence type="ECO:0000256" key="9">
    <source>
        <dbReference type="ARBA" id="ARBA00023136"/>
    </source>
</evidence>
<comment type="function">
    <text evidence="11">Mediates influx of magnesium ions. Alternates between open and closed states. Activated by low cytoplasmic Mg(2+) levels. Inactive when cytoplasmic Mg(2+) levels are high.</text>
</comment>
<evidence type="ECO:0000256" key="3">
    <source>
        <dbReference type="ARBA" id="ARBA00022448"/>
    </source>
</evidence>
<dbReference type="InterPro" id="IPR002523">
    <property type="entry name" value="MgTranspt_CorA/ZnTranspt_ZntB"/>
</dbReference>
<reference evidence="13" key="1">
    <citation type="submission" date="2016-04" db="EMBL/GenBank/DDBJ databases">
        <authorList>
            <person name="Evans L.H."/>
            <person name="Alamgir A."/>
            <person name="Owens N."/>
            <person name="Weber N.D."/>
            <person name="Virtaneva K."/>
            <person name="Barbian K."/>
            <person name="Babar A."/>
            <person name="Rosenke K."/>
        </authorList>
    </citation>
    <scope>NUCLEOTIDE SEQUENCE</scope>
    <source>
        <strain evidence="13">86</strain>
    </source>
</reference>
<dbReference type="CDD" id="cd12828">
    <property type="entry name" value="TmCorA-like_1"/>
    <property type="match status" value="1"/>
</dbReference>
<evidence type="ECO:0000256" key="4">
    <source>
        <dbReference type="ARBA" id="ARBA00022475"/>
    </source>
</evidence>
<keyword evidence="5 12" id="KW-0812">Transmembrane</keyword>
<keyword evidence="6 12" id="KW-0460">Magnesium</keyword>
<keyword evidence="3 12" id="KW-0813">Transport</keyword>
<dbReference type="Gene3D" id="3.30.460.20">
    <property type="entry name" value="CorA soluble domain-like"/>
    <property type="match status" value="1"/>
</dbReference>
<dbReference type="EMBL" id="FLUQ01000002">
    <property type="protein sequence ID" value="SBW05028.1"/>
    <property type="molecule type" value="Genomic_DNA"/>
</dbReference>
<accession>A0A212K078</accession>
<dbReference type="GO" id="GO:0015095">
    <property type="term" value="F:magnesium ion transmembrane transporter activity"/>
    <property type="evidence" value="ECO:0007669"/>
    <property type="project" value="UniProtKB-UniRule"/>
</dbReference>
<dbReference type="SUPFAM" id="SSF143865">
    <property type="entry name" value="CorA soluble domain-like"/>
    <property type="match status" value="1"/>
</dbReference>
<comment type="subcellular location">
    <subcellularLocation>
        <location evidence="1">Cell membrane</location>
        <topology evidence="1">Multi-pass membrane protein</topology>
    </subcellularLocation>
    <subcellularLocation>
        <location evidence="12">Membrane</location>
        <topology evidence="12">Multi-pass membrane protein</topology>
    </subcellularLocation>
</comment>
<protein>
    <recommendedName>
        <fullName evidence="12">Magnesium transport protein CorA</fullName>
    </recommendedName>
</protein>
<dbReference type="InterPro" id="IPR045863">
    <property type="entry name" value="CorA_TM1_TM2"/>
</dbReference>
<dbReference type="GO" id="GO:0015087">
    <property type="term" value="F:cobalt ion transmembrane transporter activity"/>
    <property type="evidence" value="ECO:0007669"/>
    <property type="project" value="UniProtKB-UniRule"/>
</dbReference>
<evidence type="ECO:0000256" key="7">
    <source>
        <dbReference type="ARBA" id="ARBA00022989"/>
    </source>
</evidence>
<keyword evidence="9 12" id="KW-0472">Membrane</keyword>
<evidence type="ECO:0000256" key="6">
    <source>
        <dbReference type="ARBA" id="ARBA00022842"/>
    </source>
</evidence>
<sequence length="371" mass="41827">MAKKPTPLPVQKPRRRIAARVSLRPGTTPGTLRPIHGSPPATVTVLTCDNGSGIHSVTAVDDLEKLPAPAEKGLHWVRVAGLGSIEPLQAVADFYGIRRLALEDTLSPGWRTKLEEQGEYAFFLLQAPADVAGTHKGEHLSLFCKHGLIVTFEDTPTALVDCLWERLEKEPPSGKIQHLAELVTHMVLDLIVDSFYPHLDAKDEELAELEERISDHVPNREELNRLHRVKRDLITLRRLLTPFKELRGDVQKLHTPESIRELRPFFNDLNDHIVQAGELLDTYYEVAKSLDEISQSMLSNRMNDIIKLLTIISTVFMPLSFIAGVYGMNFDTKYPLNMPELSLPFGYVLVLLLMAGVVGGMLWFFKKKDWF</sequence>
<keyword evidence="4 12" id="KW-1003">Cell membrane</keyword>
<dbReference type="NCBIfam" id="TIGR00383">
    <property type="entry name" value="corA"/>
    <property type="match status" value="1"/>
</dbReference>
<dbReference type="GO" id="GO:0050897">
    <property type="term" value="F:cobalt ion binding"/>
    <property type="evidence" value="ECO:0007669"/>
    <property type="project" value="TreeGrafter"/>
</dbReference>
<dbReference type="Gene3D" id="1.20.58.340">
    <property type="entry name" value="Magnesium transport protein CorA, transmembrane region"/>
    <property type="match status" value="2"/>
</dbReference>
<keyword evidence="8 12" id="KW-0406">Ion transport</keyword>
<evidence type="ECO:0000256" key="11">
    <source>
        <dbReference type="ARBA" id="ARBA00045497"/>
    </source>
</evidence>
<evidence type="ECO:0000256" key="1">
    <source>
        <dbReference type="ARBA" id="ARBA00004651"/>
    </source>
</evidence>